<dbReference type="InterPro" id="IPR019787">
    <property type="entry name" value="Znf_PHD-finger"/>
</dbReference>
<feature type="compositionally biased region" description="Acidic residues" evidence="5">
    <location>
        <begin position="51"/>
        <end position="63"/>
    </location>
</feature>
<dbReference type="InterPro" id="IPR058746">
    <property type="entry name" value="Znf_RING-type_Topors"/>
</dbReference>
<keyword evidence="1" id="KW-0479">Metal-binding</keyword>
<feature type="compositionally biased region" description="Acidic residues" evidence="5">
    <location>
        <begin position="22"/>
        <end position="37"/>
    </location>
</feature>
<dbReference type="SMART" id="SM00249">
    <property type="entry name" value="PHD"/>
    <property type="match status" value="1"/>
</dbReference>
<dbReference type="SUPFAM" id="SSF57903">
    <property type="entry name" value="FYVE/PHD zinc finger"/>
    <property type="match status" value="1"/>
</dbReference>
<dbReference type="InterPro" id="IPR017907">
    <property type="entry name" value="Znf_RING_CS"/>
</dbReference>
<reference evidence="8" key="1">
    <citation type="submission" date="2022-04" db="EMBL/GenBank/DDBJ databases">
        <title>A functionally conserved STORR gene fusion in Papaver species that diverged 16.8 million years ago.</title>
        <authorList>
            <person name="Catania T."/>
        </authorList>
    </citation>
    <scope>NUCLEOTIDE SEQUENCE</scope>
    <source>
        <strain evidence="8">S-188037</strain>
    </source>
</reference>
<organism evidence="8 9">
    <name type="scientific">Papaver atlanticum</name>
    <dbReference type="NCBI Taxonomy" id="357466"/>
    <lineage>
        <taxon>Eukaryota</taxon>
        <taxon>Viridiplantae</taxon>
        <taxon>Streptophyta</taxon>
        <taxon>Embryophyta</taxon>
        <taxon>Tracheophyta</taxon>
        <taxon>Spermatophyta</taxon>
        <taxon>Magnoliopsida</taxon>
        <taxon>Ranunculales</taxon>
        <taxon>Papaveraceae</taxon>
        <taxon>Papaveroideae</taxon>
        <taxon>Papaver</taxon>
    </lineage>
</organism>
<evidence type="ECO:0000256" key="4">
    <source>
        <dbReference type="PROSITE-ProRule" id="PRU00175"/>
    </source>
</evidence>
<dbReference type="InterPro" id="IPR011011">
    <property type="entry name" value="Znf_FYVE_PHD"/>
</dbReference>
<evidence type="ECO:0000256" key="2">
    <source>
        <dbReference type="ARBA" id="ARBA00022771"/>
    </source>
</evidence>
<feature type="compositionally biased region" description="Acidic residues" evidence="5">
    <location>
        <begin position="204"/>
        <end position="215"/>
    </location>
</feature>
<keyword evidence="2 4" id="KW-0863">Zinc-finger</keyword>
<dbReference type="EMBL" id="JAJJMB010002559">
    <property type="protein sequence ID" value="KAI3951169.1"/>
    <property type="molecule type" value="Genomic_DNA"/>
</dbReference>
<feature type="domain" description="RING-type" evidence="7">
    <location>
        <begin position="462"/>
        <end position="504"/>
    </location>
</feature>
<dbReference type="GO" id="GO:0008270">
    <property type="term" value="F:zinc ion binding"/>
    <property type="evidence" value="ECO:0007669"/>
    <property type="project" value="UniProtKB-KW"/>
</dbReference>
<evidence type="ECO:0000256" key="1">
    <source>
        <dbReference type="ARBA" id="ARBA00022723"/>
    </source>
</evidence>
<proteinExistence type="predicted"/>
<feature type="compositionally biased region" description="Polar residues" evidence="5">
    <location>
        <begin position="191"/>
        <end position="202"/>
    </location>
</feature>
<sequence length="828" mass="93551">MKKGEKSDNNNKQKKRKTSYSDDSDDDYVLEDDDDVESNGSEGFIDHNNPSEDEEVGFDDSEEKEGYVIGSDSDDDDDEFISSRKRKRKQKVIVRSKDSKSGGKRTRVKPQRRKKTLDSNDDDSDGDDDDEDYCVFDDEFAIEKVATGSKLSGKKTRGRSRQSSNRSTWVPKVEEEDCEFEDELVGKTTRGRQLSSRNTRASNEVEEEYCESEDELGGKKNRGRRQSSNRDTRVSDEDVEYCEFEDELVAKKTKGRRQSTSKRSKASDDDDEEYDLEDENDEDEEFEPDGIDFVDEEEEDLEEVEYKKAVKRRKISVKGRNRKRKTKVSKKGKRERGILGVTKPAESSDEDFVDTVSVAREKCKKTTRSRTKRVVTEWDSDSASSKSSDLEYTISEEEKESLEEAKKFCGELKTCTRSSVPVKKSQVDVEASDLQEEKPLRRLRKGKATVNDLINDSGKQVCGICLSEEGNAIVKGTLDSCSHYFCFGCIMEWSKVESRCPLCKQRFSSITRAPRSSIGIDLRTTVVQVPLRDQVYRPSEEEVRGYFDPYENVLCMECHQGGDDSLMLLCDICDSPAHTYCVGLQREVPEGNWYCEGCRISEAGSSNIQLQIPIVNRGLSGNVSISTSVSAYRTDTEGLFPPPLHFPIQQPSYSQGYRNLQSPRYHVHATSPSGAGVSTLSGRRRVHRQVHDRFSINRENQMTDYLGRTSAIPEIDLNREVVEAELCEDLIDQRSRDVLISGSISTEFDHWVQEGGSHSARLSPSRQVAGLGTSTTVTDGSELATLRSEHDMTNLLLGSEQFNHCSSVRSDDSISPHTKSYIHRESAS</sequence>
<evidence type="ECO:0000256" key="3">
    <source>
        <dbReference type="ARBA" id="ARBA00022833"/>
    </source>
</evidence>
<dbReference type="PROSITE" id="PS50089">
    <property type="entry name" value="ZF_RING_2"/>
    <property type="match status" value="1"/>
</dbReference>
<feature type="region of interest" description="Disordered" evidence="5">
    <location>
        <begin position="806"/>
        <end position="828"/>
    </location>
</feature>
<feature type="region of interest" description="Disordered" evidence="5">
    <location>
        <begin position="318"/>
        <end position="349"/>
    </location>
</feature>
<dbReference type="PANTHER" id="PTHR47177:SF3">
    <property type="entry name" value="F18C1.6 PROTEIN"/>
    <property type="match status" value="1"/>
</dbReference>
<dbReference type="Proteomes" id="UP001202328">
    <property type="component" value="Unassembled WGS sequence"/>
</dbReference>
<evidence type="ECO:0000256" key="5">
    <source>
        <dbReference type="SAM" id="MobiDB-lite"/>
    </source>
</evidence>
<dbReference type="AlphaFoldDB" id="A0AAD4TD97"/>
<dbReference type="InterPro" id="IPR001965">
    <property type="entry name" value="Znf_PHD"/>
</dbReference>
<feature type="compositionally biased region" description="Basic residues" evidence="5">
    <location>
        <begin position="102"/>
        <end position="115"/>
    </location>
</feature>
<feature type="compositionally biased region" description="Acidic residues" evidence="5">
    <location>
        <begin position="268"/>
        <end position="299"/>
    </location>
</feature>
<gene>
    <name evidence="8" type="ORF">MKW98_028573</name>
</gene>
<keyword evidence="3" id="KW-0862">Zinc</keyword>
<evidence type="ECO:0000313" key="8">
    <source>
        <dbReference type="EMBL" id="KAI3951169.1"/>
    </source>
</evidence>
<dbReference type="SMART" id="SM00184">
    <property type="entry name" value="RING"/>
    <property type="match status" value="1"/>
</dbReference>
<evidence type="ECO:0000313" key="9">
    <source>
        <dbReference type="Proteomes" id="UP001202328"/>
    </source>
</evidence>
<accession>A0AAD4TD97</accession>
<feature type="compositionally biased region" description="Acidic residues" evidence="5">
    <location>
        <begin position="174"/>
        <end position="183"/>
    </location>
</feature>
<dbReference type="PROSITE" id="PS50016">
    <property type="entry name" value="ZF_PHD_2"/>
    <property type="match status" value="1"/>
</dbReference>
<feature type="region of interest" description="Disordered" evidence="5">
    <location>
        <begin position="250"/>
        <end position="299"/>
    </location>
</feature>
<name>A0AAD4TD97_9MAGN</name>
<dbReference type="InterPro" id="IPR013083">
    <property type="entry name" value="Znf_RING/FYVE/PHD"/>
</dbReference>
<evidence type="ECO:0000259" key="6">
    <source>
        <dbReference type="PROSITE" id="PS50016"/>
    </source>
</evidence>
<dbReference type="PANTHER" id="PTHR47177">
    <property type="entry name" value="F18C1.6 PROTEIN"/>
    <property type="match status" value="1"/>
</dbReference>
<protein>
    <submittedName>
        <fullName evidence="8">Uncharacterized protein</fullName>
    </submittedName>
</protein>
<feature type="compositionally biased region" description="Acidic residues" evidence="5">
    <location>
        <begin position="119"/>
        <end position="133"/>
    </location>
</feature>
<feature type="domain" description="PHD-type" evidence="6">
    <location>
        <begin position="552"/>
        <end position="601"/>
    </location>
</feature>
<feature type="compositionally biased region" description="Basic residues" evidence="5">
    <location>
        <begin position="251"/>
        <end position="264"/>
    </location>
</feature>
<dbReference type="SUPFAM" id="SSF57850">
    <property type="entry name" value="RING/U-box"/>
    <property type="match status" value="1"/>
</dbReference>
<feature type="region of interest" description="Disordered" evidence="5">
    <location>
        <begin position="146"/>
        <end position="237"/>
    </location>
</feature>
<comment type="caution">
    <text evidence="8">The sequence shown here is derived from an EMBL/GenBank/DDBJ whole genome shotgun (WGS) entry which is preliminary data.</text>
</comment>
<keyword evidence="9" id="KW-1185">Reference proteome</keyword>
<dbReference type="InterPro" id="IPR001841">
    <property type="entry name" value="Znf_RING"/>
</dbReference>
<feature type="compositionally biased region" description="Basic and acidic residues" evidence="5">
    <location>
        <begin position="1"/>
        <end position="11"/>
    </location>
</feature>
<feature type="compositionally biased region" description="Basic residues" evidence="5">
    <location>
        <begin position="83"/>
        <end position="94"/>
    </location>
</feature>
<dbReference type="Pfam" id="PF13639">
    <property type="entry name" value="zf-RING_2"/>
    <property type="match status" value="1"/>
</dbReference>
<dbReference type="Pfam" id="PF00628">
    <property type="entry name" value="PHD"/>
    <property type="match status" value="1"/>
</dbReference>
<dbReference type="PROSITE" id="PS00518">
    <property type="entry name" value="ZF_RING_1"/>
    <property type="match status" value="1"/>
</dbReference>
<evidence type="ECO:0000259" key="7">
    <source>
        <dbReference type="PROSITE" id="PS50089"/>
    </source>
</evidence>
<dbReference type="Gene3D" id="3.30.40.10">
    <property type="entry name" value="Zinc/RING finger domain, C3HC4 (zinc finger)"/>
    <property type="match status" value="2"/>
</dbReference>
<dbReference type="CDD" id="cd16574">
    <property type="entry name" value="RING-HC_Topors"/>
    <property type="match status" value="1"/>
</dbReference>
<feature type="region of interest" description="Disordered" evidence="5">
    <location>
        <begin position="1"/>
        <end position="133"/>
    </location>
</feature>
<feature type="compositionally biased region" description="Basic residues" evidence="5">
    <location>
        <begin position="318"/>
        <end position="334"/>
    </location>
</feature>